<dbReference type="AlphaFoldDB" id="A0A098G2R2"/>
<gene>
    <name evidence="1" type="ORF">LFA_1316</name>
</gene>
<accession>A0A098G2R2</accession>
<sequence length="225" mass="22074">MELISKSMKSGDKHRFLRPALTIALLGLAGAVYSYTAVSSGQLVIVNGLANPSTTGSIGNTASSISVVVSDSSGPCSTTALVAYNGTVVVKWASSATHSATSCTGITSVAVTPIKTTVGGISTIVYDSVSTTTVPATTATAAITYTPPTTAYANLALIVTGAGVPASAVTASATVWGVGAASAPVFNAGNGALATVGVPGGSGAAGFKAEKIMRRYAVTPIRADA</sequence>
<name>A0A098G2R2_9GAMM</name>
<keyword evidence="2" id="KW-1185">Reference proteome</keyword>
<dbReference type="KEGG" id="lfa:LFA_1316"/>
<dbReference type="EMBL" id="LN614827">
    <property type="protein sequence ID" value="CEG56743.1"/>
    <property type="molecule type" value="Genomic_DNA"/>
</dbReference>
<dbReference type="Proteomes" id="UP000032430">
    <property type="component" value="Chromosome I"/>
</dbReference>
<dbReference type="HOGENOM" id="CLU_1179037_0_0_6"/>
<evidence type="ECO:0000313" key="1">
    <source>
        <dbReference type="EMBL" id="CEG56743.1"/>
    </source>
</evidence>
<proteinExistence type="predicted"/>
<evidence type="ECO:0000313" key="2">
    <source>
        <dbReference type="Proteomes" id="UP000032430"/>
    </source>
</evidence>
<protein>
    <submittedName>
        <fullName evidence="1">Uncharacterized protein</fullName>
    </submittedName>
</protein>
<organism evidence="1 2">
    <name type="scientific">Legionella fallonii LLAP-10</name>
    <dbReference type="NCBI Taxonomy" id="1212491"/>
    <lineage>
        <taxon>Bacteria</taxon>
        <taxon>Pseudomonadati</taxon>
        <taxon>Pseudomonadota</taxon>
        <taxon>Gammaproteobacteria</taxon>
        <taxon>Legionellales</taxon>
        <taxon>Legionellaceae</taxon>
        <taxon>Legionella</taxon>
    </lineage>
</organism>
<dbReference type="RefSeq" id="WP_231865910.1">
    <property type="nucleotide sequence ID" value="NZ_LN614827.1"/>
</dbReference>
<reference evidence="2" key="1">
    <citation type="submission" date="2014-09" db="EMBL/GenBank/DDBJ databases">
        <authorList>
            <person name="Gomez-Valero L."/>
        </authorList>
    </citation>
    <scope>NUCLEOTIDE SEQUENCE [LARGE SCALE GENOMIC DNA]</scope>
    <source>
        <strain evidence="2">ATCC700992</strain>
    </source>
</reference>